<evidence type="ECO:0000256" key="2">
    <source>
        <dbReference type="ARBA" id="ARBA00022475"/>
    </source>
</evidence>
<organism evidence="13">
    <name type="scientific">Diabrotica virgifera virgifera</name>
    <name type="common">western corn rootworm</name>
    <dbReference type="NCBI Taxonomy" id="50390"/>
    <lineage>
        <taxon>Eukaryota</taxon>
        <taxon>Metazoa</taxon>
        <taxon>Ecdysozoa</taxon>
        <taxon>Arthropoda</taxon>
        <taxon>Hexapoda</taxon>
        <taxon>Insecta</taxon>
        <taxon>Pterygota</taxon>
        <taxon>Neoptera</taxon>
        <taxon>Endopterygota</taxon>
        <taxon>Coleoptera</taxon>
        <taxon>Polyphaga</taxon>
        <taxon>Cucujiformia</taxon>
        <taxon>Chrysomeloidea</taxon>
        <taxon>Chrysomelidae</taxon>
        <taxon>Galerucinae</taxon>
        <taxon>Diabroticina</taxon>
        <taxon>Diabroticites</taxon>
        <taxon>Diabrotica</taxon>
    </lineage>
</organism>
<evidence type="ECO:0000256" key="9">
    <source>
        <dbReference type="ARBA" id="ARBA00023224"/>
    </source>
</evidence>
<keyword evidence="4 10" id="KW-0812">Transmembrane</keyword>
<dbReference type="GO" id="GO:0007165">
    <property type="term" value="P:signal transduction"/>
    <property type="evidence" value="ECO:0007669"/>
    <property type="project" value="UniProtKB-KW"/>
</dbReference>
<gene>
    <name evidence="13" type="primary">LOC114325974</name>
</gene>
<protein>
    <recommendedName>
        <fullName evidence="10">Odorant receptor</fullName>
    </recommendedName>
</protein>
<evidence type="ECO:0000256" key="4">
    <source>
        <dbReference type="ARBA" id="ARBA00022692"/>
    </source>
</evidence>
<keyword evidence="6 10" id="KW-1133">Transmembrane helix</keyword>
<feature type="transmembrane region" description="Helical" evidence="10">
    <location>
        <begin position="276"/>
        <end position="296"/>
    </location>
</feature>
<dbReference type="GO" id="GO:0005886">
    <property type="term" value="C:plasma membrane"/>
    <property type="evidence" value="ECO:0007669"/>
    <property type="project" value="UniProtKB-SubCell"/>
</dbReference>
<dbReference type="AlphaFoldDB" id="A0A6P7F3I4"/>
<proteinExistence type="inferred from homology"/>
<accession>A0A6P7F3I4</accession>
<evidence type="ECO:0000256" key="10">
    <source>
        <dbReference type="RuleBase" id="RU351113"/>
    </source>
</evidence>
<keyword evidence="12" id="KW-1185">Reference proteome</keyword>
<comment type="subcellular location">
    <subcellularLocation>
        <location evidence="1 10">Cell membrane</location>
        <topology evidence="1 10">Multi-pass membrane protein</topology>
    </subcellularLocation>
</comment>
<dbReference type="Pfam" id="PF02949">
    <property type="entry name" value="7tm_6"/>
    <property type="match status" value="1"/>
</dbReference>
<keyword evidence="7 10" id="KW-0472">Membrane</keyword>
<feature type="transmembrane region" description="Helical" evidence="10">
    <location>
        <begin position="39"/>
        <end position="60"/>
    </location>
</feature>
<dbReference type="InterPro" id="IPR004117">
    <property type="entry name" value="7tm6_olfct_rcpt"/>
</dbReference>
<sequence length="381" mass="44293">MKKGVKNPDQNLYEREFRNVFRLWRFVGMHPLKGYVKPLIVFNAILTFYVTVLIALKLLLGRELVTVESVGVFTQVWVKFCTLTLKKDKILQLFKDMEGFWTIDPEGSENQKLLKGLRKMEKSFLIYISCSVCMFIFKPLLVKGTTIYYYYQIEQIPFIVSYLIEFYVTLVTMCMVIGVNLFISITIVIGAGQFSNLNTRIRQLDLNKTQNNERGLEMCIKEVREMIDYHNHLITYVRHLDEIFSSLFAMLISIITSLLCMNMYVLSQPHNTVVDLIRCGTMVMAFTSEFLLLYGVPAQKLIDEAQEIANSAFYHCDWYLPNIISIRKALSFMIFRSQKMVCLSALRFLDINRQTIVAMIKTAYSFFTFLQTVETTPALES</sequence>
<dbReference type="GO" id="GO:0004984">
    <property type="term" value="F:olfactory receptor activity"/>
    <property type="evidence" value="ECO:0007669"/>
    <property type="project" value="InterPro"/>
</dbReference>
<keyword evidence="5 10" id="KW-0552">Olfaction</keyword>
<comment type="similarity">
    <text evidence="10">Belongs to the insect chemoreceptor superfamily. Heteromeric odorant receptor channel (TC 1.A.69) family.</text>
</comment>
<feature type="transmembrane region" description="Helical" evidence="10">
    <location>
        <begin position="124"/>
        <end position="151"/>
    </location>
</feature>
<dbReference type="OrthoDB" id="6696021at2759"/>
<dbReference type="PANTHER" id="PTHR21137:SF35">
    <property type="entry name" value="ODORANT RECEPTOR 19A-RELATED"/>
    <property type="match status" value="1"/>
</dbReference>
<keyword evidence="2" id="KW-1003">Cell membrane</keyword>
<dbReference type="InParanoid" id="A0A6P7F3I4"/>
<dbReference type="GeneID" id="114325974"/>
<dbReference type="KEGG" id="dvv:114325974"/>
<keyword evidence="8 10" id="KW-0675">Receptor</keyword>
<keyword evidence="3 10" id="KW-0716">Sensory transduction</keyword>
<evidence type="ECO:0000256" key="3">
    <source>
        <dbReference type="ARBA" id="ARBA00022606"/>
    </source>
</evidence>
<evidence type="ECO:0000313" key="13">
    <source>
        <dbReference type="RefSeq" id="XP_028129931.1"/>
    </source>
</evidence>
<dbReference type="PANTHER" id="PTHR21137">
    <property type="entry name" value="ODORANT RECEPTOR"/>
    <property type="match status" value="1"/>
</dbReference>
<reference evidence="11" key="2">
    <citation type="submission" date="2025-05" db="UniProtKB">
        <authorList>
            <consortium name="EnsemblMetazoa"/>
        </authorList>
    </citation>
    <scope>IDENTIFICATION</scope>
</reference>
<feature type="transmembrane region" description="Helical" evidence="10">
    <location>
        <begin position="243"/>
        <end position="264"/>
    </location>
</feature>
<reference evidence="13" key="1">
    <citation type="submission" date="2025-04" db="UniProtKB">
        <authorList>
            <consortium name="RefSeq"/>
        </authorList>
    </citation>
    <scope>IDENTIFICATION</scope>
    <source>
        <tissue evidence="13">Whole insect</tissue>
    </source>
</reference>
<evidence type="ECO:0000313" key="11">
    <source>
        <dbReference type="EnsemblMetazoa" id="XP_028129931.1"/>
    </source>
</evidence>
<keyword evidence="9 10" id="KW-0807">Transducer</keyword>
<dbReference type="Proteomes" id="UP001652700">
    <property type="component" value="Unplaced"/>
</dbReference>
<comment type="caution">
    <text evidence="10">Lacks conserved residue(s) required for the propagation of feature annotation.</text>
</comment>
<evidence type="ECO:0000256" key="7">
    <source>
        <dbReference type="ARBA" id="ARBA00023136"/>
    </source>
</evidence>
<dbReference type="GO" id="GO:0005549">
    <property type="term" value="F:odorant binding"/>
    <property type="evidence" value="ECO:0007669"/>
    <property type="project" value="InterPro"/>
</dbReference>
<evidence type="ECO:0000256" key="5">
    <source>
        <dbReference type="ARBA" id="ARBA00022725"/>
    </source>
</evidence>
<evidence type="ECO:0000313" key="12">
    <source>
        <dbReference type="Proteomes" id="UP001652700"/>
    </source>
</evidence>
<dbReference type="RefSeq" id="XP_028129931.1">
    <property type="nucleotide sequence ID" value="XM_028274130.1"/>
</dbReference>
<feature type="transmembrane region" description="Helical" evidence="10">
    <location>
        <begin position="166"/>
        <end position="192"/>
    </location>
</feature>
<evidence type="ECO:0000256" key="1">
    <source>
        <dbReference type="ARBA" id="ARBA00004651"/>
    </source>
</evidence>
<dbReference type="EnsemblMetazoa" id="XM_028274130.2">
    <property type="protein sequence ID" value="XP_028129931.1"/>
    <property type="gene ID" value="LOC114325974"/>
</dbReference>
<evidence type="ECO:0000256" key="8">
    <source>
        <dbReference type="ARBA" id="ARBA00023170"/>
    </source>
</evidence>
<name>A0A6P7F3I4_DIAVI</name>
<evidence type="ECO:0000256" key="6">
    <source>
        <dbReference type="ARBA" id="ARBA00022989"/>
    </source>
</evidence>